<dbReference type="HOGENOM" id="CLU_112410_0_0_4"/>
<organism evidence="2 3">
    <name type="scientific">Thiobacillus denitrificans (strain ATCC 25259 / T1)</name>
    <dbReference type="NCBI Taxonomy" id="292415"/>
    <lineage>
        <taxon>Bacteria</taxon>
        <taxon>Pseudomonadati</taxon>
        <taxon>Pseudomonadota</taxon>
        <taxon>Betaproteobacteria</taxon>
        <taxon>Nitrosomonadales</taxon>
        <taxon>Thiobacillaceae</taxon>
        <taxon>Thiobacillus</taxon>
    </lineage>
</organism>
<evidence type="ECO:0000313" key="2">
    <source>
        <dbReference type="EMBL" id="AAZ96497.1"/>
    </source>
</evidence>
<dbReference type="KEGG" id="tbd:Tbd_0544"/>
<dbReference type="AlphaFoldDB" id="Q3SLB8"/>
<dbReference type="RefSeq" id="WP_011311056.1">
    <property type="nucleotide sequence ID" value="NC_007404.1"/>
</dbReference>
<keyword evidence="1" id="KW-0175">Coiled coil</keyword>
<keyword evidence="3" id="KW-1185">Reference proteome</keyword>
<sequence>MTRPPFAALKFHLLLVLVALLLAGAGIWWGGGEAARAAAELEAQQGALDAVRRKLESSRQQQHLIATHLGAYRALVARGFVGAEDRLAWIEAAQLANRDAGLYGLDYRLAPRTDALPALADGLPLGQTVMTLAMPVLVETDLPRFLAALKARAPGVYRVQGCRLSKREDLALAAASRPTLQAECELLWFTVAATDRGQDA</sequence>
<dbReference type="eggNOG" id="ENOG50331BH">
    <property type="taxonomic scope" value="Bacteria"/>
</dbReference>
<name>Q3SLB8_THIDA</name>
<gene>
    <name evidence="2" type="ordered locus">Tbd_0544</name>
</gene>
<dbReference type="STRING" id="292415.Tbd_0544"/>
<feature type="coiled-coil region" evidence="1">
    <location>
        <begin position="34"/>
        <end position="61"/>
    </location>
</feature>
<evidence type="ECO:0000313" key="3">
    <source>
        <dbReference type="Proteomes" id="UP000008291"/>
    </source>
</evidence>
<reference evidence="2 3" key="1">
    <citation type="journal article" date="2006" name="J. Bacteriol.">
        <title>The genome sequence of the obligately chemolithoautotrophic, facultatively anaerobic bacterium Thiobacillus denitrificans.</title>
        <authorList>
            <person name="Beller H.R."/>
            <person name="Chain P.S."/>
            <person name="Letain T.E."/>
            <person name="Chakicherla A."/>
            <person name="Larimer F.W."/>
            <person name="Richardson P.M."/>
            <person name="Coleman M.A."/>
            <person name="Wood A.P."/>
            <person name="Kelly D.P."/>
        </authorList>
    </citation>
    <scope>NUCLEOTIDE SEQUENCE [LARGE SCALE GENOMIC DNA]</scope>
    <source>
        <strain evidence="2 3">ATCC 25259</strain>
    </source>
</reference>
<evidence type="ECO:0000256" key="1">
    <source>
        <dbReference type="SAM" id="Coils"/>
    </source>
</evidence>
<accession>Q3SLB8</accession>
<proteinExistence type="predicted"/>
<protein>
    <submittedName>
        <fullName evidence="2">Uncharacterized protein</fullName>
    </submittedName>
</protein>
<dbReference type="Proteomes" id="UP000008291">
    <property type="component" value="Chromosome"/>
</dbReference>
<dbReference type="OrthoDB" id="8527869at2"/>
<dbReference type="EMBL" id="CP000116">
    <property type="protein sequence ID" value="AAZ96497.1"/>
    <property type="molecule type" value="Genomic_DNA"/>
</dbReference>